<evidence type="ECO:0000256" key="6">
    <source>
        <dbReference type="HAMAP-Rule" id="MF_00074"/>
    </source>
</evidence>
<dbReference type="GO" id="GO:0070043">
    <property type="term" value="F:rRNA (guanine-N7-)-methyltransferase activity"/>
    <property type="evidence" value="ECO:0007669"/>
    <property type="project" value="UniProtKB-UniRule"/>
</dbReference>
<dbReference type="Gene3D" id="3.40.50.150">
    <property type="entry name" value="Vaccinia Virus protein VP39"/>
    <property type="match status" value="1"/>
</dbReference>
<evidence type="ECO:0000256" key="4">
    <source>
        <dbReference type="ARBA" id="ARBA00022679"/>
    </source>
</evidence>
<name>A0A7Y4P5I0_9BURK</name>
<dbReference type="EC" id="2.1.1.170" evidence="6"/>
<evidence type="ECO:0000313" key="7">
    <source>
        <dbReference type="EMBL" id="NOL50536.1"/>
    </source>
</evidence>
<feature type="binding site" evidence="6">
    <location>
        <begin position="157"/>
        <end position="158"/>
    </location>
    <ligand>
        <name>S-adenosyl-L-methionine</name>
        <dbReference type="ChEBI" id="CHEBI:59789"/>
    </ligand>
</feature>
<dbReference type="SUPFAM" id="SSF53335">
    <property type="entry name" value="S-adenosyl-L-methionine-dependent methyltransferases"/>
    <property type="match status" value="1"/>
</dbReference>
<proteinExistence type="inferred from homology"/>
<evidence type="ECO:0000256" key="3">
    <source>
        <dbReference type="ARBA" id="ARBA00022603"/>
    </source>
</evidence>
<evidence type="ECO:0000256" key="2">
    <source>
        <dbReference type="ARBA" id="ARBA00022552"/>
    </source>
</evidence>
<accession>A0A7Y4P5I0</accession>
<keyword evidence="3 6" id="KW-0489">Methyltransferase</keyword>
<protein>
    <recommendedName>
        <fullName evidence="6">Ribosomal RNA small subunit methyltransferase G</fullName>
        <ecNumber evidence="6">2.1.1.170</ecNumber>
    </recommendedName>
    <alternativeName>
        <fullName evidence="6">16S rRNA 7-methylguanosine methyltransferase</fullName>
        <shortName evidence="6">16S rRNA m7G methyltransferase</shortName>
    </alternativeName>
</protein>
<organism evidence="7 8">
    <name type="scientific">Pelistega europaea</name>
    <dbReference type="NCBI Taxonomy" id="106147"/>
    <lineage>
        <taxon>Bacteria</taxon>
        <taxon>Pseudomonadati</taxon>
        <taxon>Pseudomonadota</taxon>
        <taxon>Betaproteobacteria</taxon>
        <taxon>Burkholderiales</taxon>
        <taxon>Alcaligenaceae</taxon>
        <taxon>Pelistega</taxon>
    </lineage>
</organism>
<keyword evidence="2 6" id="KW-0698">rRNA processing</keyword>
<evidence type="ECO:0000313" key="8">
    <source>
        <dbReference type="Proteomes" id="UP000541421"/>
    </source>
</evidence>
<feature type="binding site" evidence="6">
    <location>
        <position position="111"/>
    </location>
    <ligand>
        <name>S-adenosyl-L-methionine</name>
        <dbReference type="ChEBI" id="CHEBI:59789"/>
    </ligand>
</feature>
<dbReference type="Pfam" id="PF02527">
    <property type="entry name" value="GidB"/>
    <property type="match status" value="2"/>
</dbReference>
<keyword evidence="1 6" id="KW-0963">Cytoplasm</keyword>
<dbReference type="InterPro" id="IPR029063">
    <property type="entry name" value="SAM-dependent_MTases_sf"/>
</dbReference>
<keyword evidence="8" id="KW-1185">Reference proteome</keyword>
<dbReference type="GO" id="GO:0005829">
    <property type="term" value="C:cytosol"/>
    <property type="evidence" value="ECO:0007669"/>
    <property type="project" value="TreeGrafter"/>
</dbReference>
<evidence type="ECO:0000256" key="5">
    <source>
        <dbReference type="ARBA" id="ARBA00022691"/>
    </source>
</evidence>
<dbReference type="PANTHER" id="PTHR31760">
    <property type="entry name" value="S-ADENOSYL-L-METHIONINE-DEPENDENT METHYLTRANSFERASES SUPERFAMILY PROTEIN"/>
    <property type="match status" value="1"/>
</dbReference>
<feature type="binding site" evidence="6">
    <location>
        <position position="106"/>
    </location>
    <ligand>
        <name>S-adenosyl-L-methionine</name>
        <dbReference type="ChEBI" id="CHEBI:59789"/>
    </ligand>
</feature>
<dbReference type="CDD" id="cd02440">
    <property type="entry name" value="AdoMet_MTases"/>
    <property type="match status" value="1"/>
</dbReference>
<comment type="caution">
    <text evidence="7">The sequence shown here is derived from an EMBL/GenBank/DDBJ whole genome shotgun (WGS) entry which is preliminary data.</text>
</comment>
<dbReference type="NCBIfam" id="TIGR00138">
    <property type="entry name" value="rsmG_gidB"/>
    <property type="match status" value="1"/>
</dbReference>
<dbReference type="PIRSF" id="PIRSF003078">
    <property type="entry name" value="GidB"/>
    <property type="match status" value="1"/>
</dbReference>
<comment type="caution">
    <text evidence="6">Lacks conserved residue(s) required for the propagation of feature annotation.</text>
</comment>
<sequence>MDKDIERRLEQGAEELGLSLSSDQRAKLLGYMDLLKKWNKTYNLTALKTDEQMLVHHILDSLAVVVPLRERIQSTPQNEGTVQGAIAMPQETVPVQKLSIRLLDVGSGGGLPGVVLAIMNPTWFVTCVDAVEKKTTFITQVAGILGLSNLKSKHTRIEKFEVEPFDVVISRAFASLADFANLSGQLVEQSGHLVAMKGYYLDDEVAELETQSDWQVEQHLPICVPQLDAERCLIYLKRKGNKIG</sequence>
<comment type="similarity">
    <text evidence="6">Belongs to the methyltransferase superfamily. RNA methyltransferase RsmG family.</text>
</comment>
<gene>
    <name evidence="6 7" type="primary">rsmG</name>
    <name evidence="7" type="ORF">HKX40_10395</name>
</gene>
<reference evidence="7 8" key="1">
    <citation type="submission" date="2020-05" db="EMBL/GenBank/DDBJ databases">
        <authorList>
            <person name="Niu N."/>
        </authorList>
    </citation>
    <scope>NUCLEOTIDE SEQUENCE [LARGE SCALE GENOMIC DNA]</scope>
    <source>
        <strain evidence="7 8">LMG10982</strain>
    </source>
</reference>
<comment type="function">
    <text evidence="6">Specifically methylates the N7 position of guanine in position 527 of 16S rRNA.</text>
</comment>
<dbReference type="HAMAP" id="MF_00074">
    <property type="entry name" value="16SrRNA_methyltr_G"/>
    <property type="match status" value="1"/>
</dbReference>
<dbReference type="AlphaFoldDB" id="A0A7Y4P5I0"/>
<feature type="binding site" evidence="6">
    <location>
        <position position="171"/>
    </location>
    <ligand>
        <name>S-adenosyl-L-methionine</name>
        <dbReference type="ChEBI" id="CHEBI:59789"/>
    </ligand>
</feature>
<dbReference type="EMBL" id="JABGBO010000015">
    <property type="protein sequence ID" value="NOL50536.1"/>
    <property type="molecule type" value="Genomic_DNA"/>
</dbReference>
<keyword evidence="4 6" id="KW-0808">Transferase</keyword>
<evidence type="ECO:0000256" key="1">
    <source>
        <dbReference type="ARBA" id="ARBA00022490"/>
    </source>
</evidence>
<comment type="catalytic activity">
    <reaction evidence="6">
        <text>guanosine(527) in 16S rRNA + S-adenosyl-L-methionine = N(7)-methylguanosine(527) in 16S rRNA + S-adenosyl-L-homocysteine</text>
        <dbReference type="Rhea" id="RHEA:42732"/>
        <dbReference type="Rhea" id="RHEA-COMP:10209"/>
        <dbReference type="Rhea" id="RHEA-COMP:10210"/>
        <dbReference type="ChEBI" id="CHEBI:57856"/>
        <dbReference type="ChEBI" id="CHEBI:59789"/>
        <dbReference type="ChEBI" id="CHEBI:74269"/>
        <dbReference type="ChEBI" id="CHEBI:74480"/>
        <dbReference type="EC" id="2.1.1.170"/>
    </reaction>
</comment>
<comment type="subcellular location">
    <subcellularLocation>
        <location evidence="6">Cytoplasm</location>
    </subcellularLocation>
</comment>
<dbReference type="RefSeq" id="WP_171589521.1">
    <property type="nucleotide sequence ID" value="NZ_JABGBO010000015.1"/>
</dbReference>
<keyword evidence="5 6" id="KW-0949">S-adenosyl-L-methionine</keyword>
<dbReference type="PANTHER" id="PTHR31760:SF0">
    <property type="entry name" value="S-ADENOSYL-L-METHIONINE-DEPENDENT METHYLTRANSFERASES SUPERFAMILY PROTEIN"/>
    <property type="match status" value="1"/>
</dbReference>
<dbReference type="Proteomes" id="UP000541421">
    <property type="component" value="Unassembled WGS sequence"/>
</dbReference>
<dbReference type="InterPro" id="IPR003682">
    <property type="entry name" value="rRNA_ssu_MeTfrase_G"/>
</dbReference>